<dbReference type="SUPFAM" id="SSF53335">
    <property type="entry name" value="S-adenosyl-L-methionine-dependent methyltransferases"/>
    <property type="match status" value="1"/>
</dbReference>
<evidence type="ECO:0000313" key="2">
    <source>
        <dbReference type="EMBL" id="GEP96869.1"/>
    </source>
</evidence>
<dbReference type="RefSeq" id="WP_246129953.1">
    <property type="nucleotide sequence ID" value="NZ_BKAU01000003.1"/>
</dbReference>
<sequence>MIEIFKTNIQAQSQAEKVMDALAKVLPNARISFDLDDRDKVLRIENPDIDTDAVVATVGNLGFKCNVIPDKVCPDMRNSAENMKGFWDGSFVEHKAMWGFEPTRSAAIAKDLFMQHGVKDVLVPGIGYGRNARVFTESGMKVTGIEISPAAIEMAENYYGSGMKIYNGSVTDMPFDSHLYDGIFCYGLLYLLDADQRKKMIRDCYNQLKQGGWMIFSVVSKNSPNYGKGKEVAVDTFEIGKGGQIFFYDMETVKRDFSRYGLTDLFEIEEPHNLAMSKPPFRFIVIQCRKGI</sequence>
<name>A0A512RMH6_9BACT</name>
<reference evidence="2 3" key="1">
    <citation type="submission" date="2019-07" db="EMBL/GenBank/DDBJ databases">
        <title>Whole genome shotgun sequence of Chitinophaga cymbidii NBRC 109752.</title>
        <authorList>
            <person name="Hosoyama A."/>
            <person name="Uohara A."/>
            <person name="Ohji S."/>
            <person name="Ichikawa N."/>
        </authorList>
    </citation>
    <scope>NUCLEOTIDE SEQUENCE [LARGE SCALE GENOMIC DNA]</scope>
    <source>
        <strain evidence="2 3">NBRC 109752</strain>
    </source>
</reference>
<dbReference type="CDD" id="cd02440">
    <property type="entry name" value="AdoMet_MTases"/>
    <property type="match status" value="1"/>
</dbReference>
<keyword evidence="3" id="KW-1185">Reference proteome</keyword>
<dbReference type="GO" id="GO:0008757">
    <property type="term" value="F:S-adenosylmethionine-dependent methyltransferase activity"/>
    <property type="evidence" value="ECO:0007669"/>
    <property type="project" value="InterPro"/>
</dbReference>
<proteinExistence type="predicted"/>
<dbReference type="InterPro" id="IPR013216">
    <property type="entry name" value="Methyltransf_11"/>
</dbReference>
<protein>
    <recommendedName>
        <fullName evidence="1">Methyltransferase type 11 domain-containing protein</fullName>
    </recommendedName>
</protein>
<organism evidence="2 3">
    <name type="scientific">Chitinophaga cymbidii</name>
    <dbReference type="NCBI Taxonomy" id="1096750"/>
    <lineage>
        <taxon>Bacteria</taxon>
        <taxon>Pseudomonadati</taxon>
        <taxon>Bacteroidota</taxon>
        <taxon>Chitinophagia</taxon>
        <taxon>Chitinophagales</taxon>
        <taxon>Chitinophagaceae</taxon>
        <taxon>Chitinophaga</taxon>
    </lineage>
</organism>
<evidence type="ECO:0000313" key="3">
    <source>
        <dbReference type="Proteomes" id="UP000321436"/>
    </source>
</evidence>
<dbReference type="InterPro" id="IPR029063">
    <property type="entry name" value="SAM-dependent_MTases_sf"/>
</dbReference>
<accession>A0A512RMH6</accession>
<dbReference type="Gene3D" id="3.40.50.150">
    <property type="entry name" value="Vaccinia Virus protein VP39"/>
    <property type="match status" value="1"/>
</dbReference>
<dbReference type="AlphaFoldDB" id="A0A512RMH6"/>
<evidence type="ECO:0000259" key="1">
    <source>
        <dbReference type="Pfam" id="PF08241"/>
    </source>
</evidence>
<comment type="caution">
    <text evidence="2">The sequence shown here is derived from an EMBL/GenBank/DDBJ whole genome shotgun (WGS) entry which is preliminary data.</text>
</comment>
<gene>
    <name evidence="2" type="ORF">CCY01nite_31290</name>
</gene>
<dbReference type="EMBL" id="BKAU01000003">
    <property type="protein sequence ID" value="GEP96869.1"/>
    <property type="molecule type" value="Genomic_DNA"/>
</dbReference>
<dbReference type="Proteomes" id="UP000321436">
    <property type="component" value="Unassembled WGS sequence"/>
</dbReference>
<dbReference type="Pfam" id="PF08241">
    <property type="entry name" value="Methyltransf_11"/>
    <property type="match status" value="1"/>
</dbReference>
<feature type="domain" description="Methyltransferase type 11" evidence="1">
    <location>
        <begin position="124"/>
        <end position="216"/>
    </location>
</feature>